<organism evidence="1">
    <name type="scientific">viral metagenome</name>
    <dbReference type="NCBI Taxonomy" id="1070528"/>
    <lineage>
        <taxon>unclassified sequences</taxon>
        <taxon>metagenomes</taxon>
        <taxon>organismal metagenomes</taxon>
    </lineage>
</organism>
<protein>
    <submittedName>
        <fullName evidence="1">Uncharacterized protein</fullName>
    </submittedName>
</protein>
<reference evidence="1" key="1">
    <citation type="journal article" date="2020" name="Nature">
        <title>Giant virus diversity and host interactions through global metagenomics.</title>
        <authorList>
            <person name="Schulz F."/>
            <person name="Roux S."/>
            <person name="Paez-Espino D."/>
            <person name="Jungbluth S."/>
            <person name="Walsh D.A."/>
            <person name="Denef V.J."/>
            <person name="McMahon K.D."/>
            <person name="Konstantinidis K.T."/>
            <person name="Eloe-Fadrosh E.A."/>
            <person name="Kyrpides N.C."/>
            <person name="Woyke T."/>
        </authorList>
    </citation>
    <scope>NUCLEOTIDE SEQUENCE</scope>
    <source>
        <strain evidence="1">GVMAG-M-3300021425-30</strain>
    </source>
</reference>
<proteinExistence type="predicted"/>
<evidence type="ECO:0000313" key="1">
    <source>
        <dbReference type="EMBL" id="QHT06175.1"/>
    </source>
</evidence>
<dbReference type="AlphaFoldDB" id="A0A6C0CRR5"/>
<accession>A0A6C0CRR5</accession>
<sequence length="99" mass="11786">MALIYSISTYMRAMNQHREVNIAANVQQDDMYWLLPILLRYYKTNEEDLEIVLEIFQNTYLILLLMVGFVSLDLLDELLERQRLVVSLFEIAFIASFIY</sequence>
<dbReference type="EMBL" id="MN739467">
    <property type="protein sequence ID" value="QHT06175.1"/>
    <property type="molecule type" value="Genomic_DNA"/>
</dbReference>
<name>A0A6C0CRR5_9ZZZZ</name>